<dbReference type="PRINTS" id="PR02008">
    <property type="entry name" value="RCMTFAMILY"/>
</dbReference>
<reference evidence="7" key="1">
    <citation type="journal article" date="2014" name="Int. J. Syst. Evol. Microbiol.">
        <title>Complete genome sequence of Corynebacterium casei LMG S-19264T (=DSM 44701T), isolated from a smear-ripened cheese.</title>
        <authorList>
            <consortium name="US DOE Joint Genome Institute (JGI-PGF)"/>
            <person name="Walter F."/>
            <person name="Albersmeier A."/>
            <person name="Kalinowski J."/>
            <person name="Ruckert C."/>
        </authorList>
    </citation>
    <scope>NUCLEOTIDE SEQUENCE</scope>
    <source>
        <strain evidence="7">JCM 31740</strain>
    </source>
</reference>
<comment type="caution">
    <text evidence="7">The sequence shown here is derived from an EMBL/GenBank/DDBJ whole genome shotgun (WGS) entry which is preliminary data.</text>
</comment>
<dbReference type="RefSeq" id="WP_229768166.1">
    <property type="nucleotide sequence ID" value="NZ_BMQS01000007.1"/>
</dbReference>
<keyword evidence="2 5" id="KW-0808">Transferase</keyword>
<feature type="binding site" evidence="5">
    <location>
        <position position="250"/>
    </location>
    <ligand>
        <name>S-adenosyl-L-methionine</name>
        <dbReference type="ChEBI" id="CHEBI:59789"/>
    </ligand>
</feature>
<evidence type="ECO:0000313" key="8">
    <source>
        <dbReference type="Proteomes" id="UP000616143"/>
    </source>
</evidence>
<feature type="binding site" evidence="5">
    <location>
        <position position="211"/>
    </location>
    <ligand>
        <name>S-adenosyl-L-methionine</name>
        <dbReference type="ChEBI" id="CHEBI:59789"/>
    </ligand>
</feature>
<name>A0A830H211_9CREN</name>
<dbReference type="GO" id="GO:0016428">
    <property type="term" value="F:tRNA (cytidine-5-)-methyltransferase activity"/>
    <property type="evidence" value="ECO:0007669"/>
    <property type="project" value="UniProtKB-UniRule"/>
</dbReference>
<dbReference type="HAMAP" id="MF_02237">
    <property type="entry name" value="NSUN6"/>
    <property type="match status" value="1"/>
</dbReference>
<dbReference type="EC" id="2.1.1.-" evidence="5"/>
<evidence type="ECO:0000256" key="4">
    <source>
        <dbReference type="ARBA" id="ARBA00022884"/>
    </source>
</evidence>
<dbReference type="Gene3D" id="3.40.50.150">
    <property type="entry name" value="Vaccinia Virus protein VP39"/>
    <property type="match status" value="1"/>
</dbReference>
<dbReference type="InterPro" id="IPR049560">
    <property type="entry name" value="MeTrfase_RsmB-F_NOP2_cat"/>
</dbReference>
<protein>
    <recommendedName>
        <fullName evidence="5">tRNA (cytosine(72)-C(5))-methyltransferase</fullName>
        <shortName evidence="5">tRNA:m(5)C72 MTase</shortName>
        <ecNumber evidence="5">2.1.1.-</ecNumber>
    </recommendedName>
</protein>
<comment type="catalytic activity">
    <reaction evidence="5">
        <text>cytidine(72) in tRNA + S-adenosyl-L-methionine = 5-methylcytidine(72) in tRNA + S-adenosyl-L-homocysteine + H(+)</text>
        <dbReference type="Rhea" id="RHEA:61988"/>
        <dbReference type="Rhea" id="RHEA-COMP:15996"/>
        <dbReference type="Rhea" id="RHEA-COMP:15997"/>
        <dbReference type="ChEBI" id="CHEBI:15378"/>
        <dbReference type="ChEBI" id="CHEBI:57856"/>
        <dbReference type="ChEBI" id="CHEBI:59789"/>
        <dbReference type="ChEBI" id="CHEBI:74483"/>
        <dbReference type="ChEBI" id="CHEBI:82748"/>
    </reaction>
</comment>
<dbReference type="EMBL" id="BMQS01000007">
    <property type="protein sequence ID" value="GGT93887.1"/>
    <property type="molecule type" value="Genomic_DNA"/>
</dbReference>
<keyword evidence="1 5" id="KW-0489">Methyltransferase</keyword>
<keyword evidence="3 5" id="KW-0949">S-adenosyl-L-methionine</keyword>
<dbReference type="Proteomes" id="UP000616143">
    <property type="component" value="Unassembled WGS sequence"/>
</dbReference>
<dbReference type="AlphaFoldDB" id="A0A830H211"/>
<reference evidence="7" key="2">
    <citation type="submission" date="2020-09" db="EMBL/GenBank/DDBJ databases">
        <authorList>
            <person name="Sun Q."/>
            <person name="Ohkuma M."/>
        </authorList>
    </citation>
    <scope>NUCLEOTIDE SEQUENCE</scope>
    <source>
        <strain evidence="7">JCM 31740</strain>
    </source>
</reference>
<dbReference type="PANTHER" id="PTHR22807">
    <property type="entry name" value="NOP2 YEAST -RELATED NOL1/NOP2/FMU SUN DOMAIN-CONTAINING"/>
    <property type="match status" value="1"/>
</dbReference>
<dbReference type="InterPro" id="IPR043699">
    <property type="entry name" value="NSUN6"/>
</dbReference>
<dbReference type="InterPro" id="IPR023267">
    <property type="entry name" value="RCMT"/>
</dbReference>
<evidence type="ECO:0000259" key="6">
    <source>
        <dbReference type="PROSITE" id="PS51686"/>
    </source>
</evidence>
<evidence type="ECO:0000256" key="3">
    <source>
        <dbReference type="ARBA" id="ARBA00022691"/>
    </source>
</evidence>
<feature type="binding site" evidence="5">
    <location>
        <position position="232"/>
    </location>
    <ligand>
        <name>S-adenosyl-L-methionine</name>
        <dbReference type="ChEBI" id="CHEBI:59789"/>
    </ligand>
</feature>
<dbReference type="GO" id="GO:0000049">
    <property type="term" value="F:tRNA binding"/>
    <property type="evidence" value="ECO:0007669"/>
    <property type="project" value="UniProtKB-UniRule"/>
</dbReference>
<feature type="binding site" evidence="5">
    <location>
        <position position="206"/>
    </location>
    <ligand>
        <name>S-adenosyl-L-methionine</name>
        <dbReference type="ChEBI" id="CHEBI:59789"/>
    </ligand>
</feature>
<feature type="binding site" evidence="5">
    <location>
        <position position="277"/>
    </location>
    <ligand>
        <name>S-adenosyl-L-methionine</name>
        <dbReference type="ChEBI" id="CHEBI:59789"/>
    </ligand>
</feature>
<dbReference type="PANTHER" id="PTHR22807:SF34">
    <property type="entry name" value="TRNA (CYTOSINE(72)-C(5))-METHYLTRANSFERASE NSUN6"/>
    <property type="match status" value="1"/>
</dbReference>
<comment type="caution">
    <text evidence="5">Lacks conserved residue(s) required for the propagation of feature annotation.</text>
</comment>
<keyword evidence="4 5" id="KW-0694">RNA-binding</keyword>
<dbReference type="GO" id="GO:0006400">
    <property type="term" value="P:tRNA modification"/>
    <property type="evidence" value="ECO:0007669"/>
    <property type="project" value="UniProtKB-UniRule"/>
</dbReference>
<dbReference type="SUPFAM" id="SSF53335">
    <property type="entry name" value="S-adenosyl-L-methionine-dependent methyltransferases"/>
    <property type="match status" value="1"/>
</dbReference>
<proteinExistence type="inferred from homology"/>
<gene>
    <name evidence="7" type="ORF">GCM10007116_09520</name>
</gene>
<dbReference type="CDD" id="cd02440">
    <property type="entry name" value="AdoMet_MTases"/>
    <property type="match status" value="1"/>
</dbReference>
<evidence type="ECO:0000256" key="1">
    <source>
        <dbReference type="ARBA" id="ARBA00022603"/>
    </source>
</evidence>
<evidence type="ECO:0000256" key="5">
    <source>
        <dbReference type="HAMAP-Rule" id="MF_02237"/>
    </source>
</evidence>
<evidence type="ECO:0000256" key="2">
    <source>
        <dbReference type="ARBA" id="ARBA00022679"/>
    </source>
</evidence>
<feature type="active site" description="Nucleophile" evidence="5">
    <location>
        <position position="300"/>
    </location>
</feature>
<comment type="function">
    <text evidence="5">S-adenosyl-L-methionine-dependent methyltransferase that specifically methylates the C5 position of cytosine 72 in several tRNAs.</text>
</comment>
<dbReference type="PROSITE" id="PS51686">
    <property type="entry name" value="SAM_MT_RSMB_NOP"/>
    <property type="match status" value="1"/>
</dbReference>
<dbReference type="GO" id="GO:0001510">
    <property type="term" value="P:RNA methylation"/>
    <property type="evidence" value="ECO:0007669"/>
    <property type="project" value="InterPro"/>
</dbReference>
<sequence length="343" mass="38701">MEYDQFVMDELRRVYGSQLEDFLREIKTPPPRFYLRVNTRLSDPEKLARELGAELDDELEEAIYFQVKCSGSLPLRRDIVIVDGPTAESVMQGAHVYSAGVIEVRAKSRYVSVVGPGGVVVGEGELRGPPGPVVEVKKSLCDVPSLRETRWFSDGLIYVQGKPSQFVAHVLDPRPGELIVDATAAPGGKLTHILQLEPHARVIGIDRTQSKLNKVMEALARLRLEATLLRYDSRYLWETGLRGVDKLLVDPPCSALGLRPKLYDKKDGVQLLRLHNYQRQFIEAAYRVLRPGGELVYSTCTVTMLENEEVIDDPRFEIEYLLRFHPQTHGTGGFFIAKLKKRT</sequence>
<accession>A0A830H211</accession>
<comment type="similarity">
    <text evidence="5">Belongs to the class I-like SAM-binding methyltransferase superfamily. RsmB/NOP family.</text>
</comment>
<organism evidence="7 8">
    <name type="scientific">Sulfodiicoccus acidiphilus</name>
    <dbReference type="NCBI Taxonomy" id="1670455"/>
    <lineage>
        <taxon>Archaea</taxon>
        <taxon>Thermoproteota</taxon>
        <taxon>Thermoprotei</taxon>
        <taxon>Sulfolobales</taxon>
        <taxon>Sulfolobaceae</taxon>
        <taxon>Sulfodiicoccus</taxon>
    </lineage>
</organism>
<feature type="domain" description="SAM-dependent MTase RsmB/NOP-type" evidence="6">
    <location>
        <begin position="87"/>
        <end position="343"/>
    </location>
</feature>
<dbReference type="InterPro" id="IPR001678">
    <property type="entry name" value="MeTrfase_RsmB-F_NOP2_dom"/>
</dbReference>
<evidence type="ECO:0000313" key="7">
    <source>
        <dbReference type="EMBL" id="GGT93887.1"/>
    </source>
</evidence>
<dbReference type="Pfam" id="PF01189">
    <property type="entry name" value="Methyltr_RsmB-F"/>
    <property type="match status" value="1"/>
</dbReference>
<dbReference type="InterPro" id="IPR029063">
    <property type="entry name" value="SAM-dependent_MTases_sf"/>
</dbReference>